<name>A0A240UDH6_9BURK</name>
<dbReference type="GO" id="GO:0008198">
    <property type="term" value="F:ferrous iron binding"/>
    <property type="evidence" value="ECO:0007669"/>
    <property type="project" value="InterPro"/>
</dbReference>
<evidence type="ECO:0000256" key="1">
    <source>
        <dbReference type="ARBA" id="ARBA00001954"/>
    </source>
</evidence>
<dbReference type="InterPro" id="IPR000486">
    <property type="entry name" value="Xdiol_ring_cleave_dOase_1/2"/>
</dbReference>
<evidence type="ECO:0000256" key="8">
    <source>
        <dbReference type="RuleBase" id="RU000683"/>
    </source>
</evidence>
<dbReference type="PANTHER" id="PTHR21366:SF30">
    <property type="entry name" value="BLL2330 PROTEIN"/>
    <property type="match status" value="1"/>
</dbReference>
<keyword evidence="3" id="KW-0479">Metal-binding</keyword>
<dbReference type="PROSITE" id="PS51819">
    <property type="entry name" value="VOC"/>
    <property type="match status" value="1"/>
</dbReference>
<protein>
    <submittedName>
        <fullName evidence="10">Glyoxalase</fullName>
    </submittedName>
</protein>
<proteinExistence type="inferred from homology"/>
<dbReference type="InterPro" id="IPR029068">
    <property type="entry name" value="Glyas_Bleomycin-R_OHBP_Dase"/>
</dbReference>
<keyword evidence="7 8" id="KW-0408">Iron</keyword>
<dbReference type="GO" id="GO:0051213">
    <property type="term" value="F:dioxygenase activity"/>
    <property type="evidence" value="ECO:0007669"/>
    <property type="project" value="UniProtKB-KW"/>
</dbReference>
<organism evidence="10 11">
    <name type="scientific">Acidovorax carolinensis</name>
    <dbReference type="NCBI Taxonomy" id="553814"/>
    <lineage>
        <taxon>Bacteria</taxon>
        <taxon>Pseudomonadati</taxon>
        <taxon>Pseudomonadota</taxon>
        <taxon>Betaproteobacteria</taxon>
        <taxon>Burkholderiales</taxon>
        <taxon>Comamonadaceae</taxon>
        <taxon>Acidovorax</taxon>
    </lineage>
</organism>
<dbReference type="EMBL" id="CP021366">
    <property type="protein sequence ID" value="ART59538.1"/>
    <property type="molecule type" value="Genomic_DNA"/>
</dbReference>
<dbReference type="PANTHER" id="PTHR21366">
    <property type="entry name" value="GLYOXALASE FAMILY PROTEIN"/>
    <property type="match status" value="1"/>
</dbReference>
<dbReference type="InterPro" id="IPR037523">
    <property type="entry name" value="VOC_core"/>
</dbReference>
<evidence type="ECO:0000256" key="2">
    <source>
        <dbReference type="ARBA" id="ARBA00008784"/>
    </source>
</evidence>
<keyword evidence="4 8" id="KW-0058">Aromatic hydrocarbons catabolism</keyword>
<evidence type="ECO:0000256" key="5">
    <source>
        <dbReference type="ARBA" id="ARBA00022964"/>
    </source>
</evidence>
<keyword evidence="6 8" id="KW-0560">Oxidoreductase</keyword>
<dbReference type="SUPFAM" id="SSF54593">
    <property type="entry name" value="Glyoxalase/Bleomycin resistance protein/Dihydroxybiphenyl dioxygenase"/>
    <property type="match status" value="1"/>
</dbReference>
<dbReference type="Pfam" id="PF00903">
    <property type="entry name" value="Glyoxalase"/>
    <property type="match status" value="1"/>
</dbReference>
<accession>A0A240UDH6</accession>
<dbReference type="Gene3D" id="3.10.180.10">
    <property type="entry name" value="2,3-Dihydroxybiphenyl 1,2-Dioxygenase, domain 1"/>
    <property type="match status" value="1"/>
</dbReference>
<dbReference type="InterPro" id="IPR050383">
    <property type="entry name" value="GlyoxalaseI/FosfomycinResist"/>
</dbReference>
<dbReference type="OrthoDB" id="9804944at2"/>
<comment type="cofactor">
    <cofactor evidence="1 8">
        <name>Fe(2+)</name>
        <dbReference type="ChEBI" id="CHEBI:29033"/>
    </cofactor>
</comment>
<dbReference type="AlphaFoldDB" id="A0A240UDH6"/>
<sequence length="188" mass="21483">MLNHYARVTHDVGATADFYGRILGMEIASTIMDDHIPSTGDPYPYFHIFFRMGDGSTMAFFECTELPLPSAPSHPAYDVFDHIALEVKDSDELARWKEWLVSQGVEVLGPVDHKGIIESIYFRDPNGYRLELTTPIDPAWNHHGKQAQEDLTLWLQARQQAQVRGENVSEAMVALIHRVKQQRYKTEI</sequence>
<dbReference type="KEGG" id="acis:CBP35_06475"/>
<dbReference type="Proteomes" id="UP000194440">
    <property type="component" value="Chromosome"/>
</dbReference>
<dbReference type="InterPro" id="IPR004360">
    <property type="entry name" value="Glyas_Fos-R_dOase_dom"/>
</dbReference>
<comment type="similarity">
    <text evidence="2 8">Belongs to the extradiol ring-cleavage dioxygenase family.</text>
</comment>
<evidence type="ECO:0000256" key="4">
    <source>
        <dbReference type="ARBA" id="ARBA00022797"/>
    </source>
</evidence>
<evidence type="ECO:0000259" key="9">
    <source>
        <dbReference type="PROSITE" id="PS51819"/>
    </source>
</evidence>
<keyword evidence="11" id="KW-1185">Reference proteome</keyword>
<dbReference type="KEGG" id="acip:CBP36_12450"/>
<reference evidence="10" key="1">
    <citation type="submission" date="2017-05" db="EMBL/GenBank/DDBJ databases">
        <title>Polyphasic characterization of four soil-derived phenanthrene-degrading Acidovorax strains and proposal of Acidovorax phenanthrenivorans sp. nov.</title>
        <authorList>
            <person name="Singleton D."/>
            <person name="Lee J."/>
            <person name="Dickey A.N."/>
            <person name="Stroud A."/>
            <person name="Scholl E.H."/>
            <person name="Wright F.A."/>
            <person name="Aitken M.D."/>
        </authorList>
    </citation>
    <scope>NUCLEOTIDE SEQUENCE</scope>
    <source>
        <strain evidence="10">P4</strain>
    </source>
</reference>
<evidence type="ECO:0000313" key="10">
    <source>
        <dbReference type="EMBL" id="ART59538.1"/>
    </source>
</evidence>
<feature type="domain" description="VOC" evidence="9">
    <location>
        <begin position="1"/>
        <end position="135"/>
    </location>
</feature>
<evidence type="ECO:0000256" key="7">
    <source>
        <dbReference type="ARBA" id="ARBA00023004"/>
    </source>
</evidence>
<dbReference type="PROSITE" id="PS00082">
    <property type="entry name" value="EXTRADIOL_DIOXYGENAS"/>
    <property type="match status" value="1"/>
</dbReference>
<dbReference type="CDD" id="cd06587">
    <property type="entry name" value="VOC"/>
    <property type="match status" value="1"/>
</dbReference>
<evidence type="ECO:0000313" key="11">
    <source>
        <dbReference type="Proteomes" id="UP000194440"/>
    </source>
</evidence>
<gene>
    <name evidence="10" type="ORF">CBP36_12450</name>
</gene>
<evidence type="ECO:0000256" key="6">
    <source>
        <dbReference type="ARBA" id="ARBA00023002"/>
    </source>
</evidence>
<keyword evidence="5 8" id="KW-0223">Dioxygenase</keyword>
<evidence type="ECO:0000256" key="3">
    <source>
        <dbReference type="ARBA" id="ARBA00022723"/>
    </source>
</evidence>